<comment type="similarity">
    <text evidence="11">Belongs to the prokaryotic GSH synthase family.</text>
</comment>
<dbReference type="InterPro" id="IPR004215">
    <property type="entry name" value="GSHS_N"/>
</dbReference>
<comment type="caution">
    <text evidence="13">The sequence shown here is derived from an EMBL/GenBank/DDBJ whole genome shotgun (WGS) entry which is preliminary data.</text>
</comment>
<dbReference type="InterPro" id="IPR004218">
    <property type="entry name" value="GSHS_ATP-bd"/>
</dbReference>
<dbReference type="GO" id="GO:0046872">
    <property type="term" value="F:metal ion binding"/>
    <property type="evidence" value="ECO:0007669"/>
    <property type="project" value="UniProtKB-KW"/>
</dbReference>
<dbReference type="InterPro" id="IPR013815">
    <property type="entry name" value="ATP_grasp_subdomain_1"/>
</dbReference>
<dbReference type="HAMAP" id="MF_00162">
    <property type="entry name" value="GSH_S"/>
    <property type="match status" value="1"/>
</dbReference>
<keyword evidence="6 11" id="KW-0547">Nucleotide-binding</keyword>
<keyword evidence="5" id="KW-0479">Metal-binding</keyword>
<evidence type="ECO:0000259" key="12">
    <source>
        <dbReference type="PROSITE" id="PS50975"/>
    </source>
</evidence>
<keyword evidence="4 11" id="KW-0317">Glutathione biosynthesis</keyword>
<dbReference type="Pfam" id="PF02951">
    <property type="entry name" value="GSH-S_N"/>
    <property type="match status" value="1"/>
</dbReference>
<keyword evidence="7 11" id="KW-0067">ATP-binding</keyword>
<evidence type="ECO:0000256" key="7">
    <source>
        <dbReference type="ARBA" id="ARBA00022840"/>
    </source>
</evidence>
<sequence length="397" mass="44586">MLWRTVPYVFFRRRSDFCVFCAALEPDRDPLRQKTGCRAFLAHSPDSIHKALPLDPKQSERHPDAYFKAAVAVIDQRILPMSVRLGIVMDPIERISYKKDSSLAMLLAAQERGWSLFYMEQQDLYQNAGQARARMKPLKVFADPAHWFELQDEIDTGLDDLDVILMRKDPPFDMEFVYTTYLLEQAERAGVLIVNKPQSLRDCNEKLFATLFPQCTPPTLVSRRPDILREFAAQHGDVILKPLDGMGGASIFRHRAGDPNLSVILETLTAHGTQQIMAQGYLPAIKDGDKRILMVDGEPVPYCLARIPAAGETRGNLAAGGRGEARPLTDKDRWIAEQIGPTLREKGLLFVGLDVIGEHLTEINVTSPTCIREIDNAFGTNIGAMLMDVIEKKLQAR</sequence>
<evidence type="ECO:0000256" key="4">
    <source>
        <dbReference type="ARBA" id="ARBA00022684"/>
    </source>
</evidence>
<evidence type="ECO:0000256" key="8">
    <source>
        <dbReference type="ARBA" id="ARBA00022842"/>
    </source>
</evidence>
<dbReference type="SUPFAM" id="SSF52440">
    <property type="entry name" value="PreATP-grasp domain"/>
    <property type="match status" value="1"/>
</dbReference>
<dbReference type="InterPro" id="IPR016185">
    <property type="entry name" value="PreATP-grasp_dom_sf"/>
</dbReference>
<dbReference type="Proteomes" id="UP000277236">
    <property type="component" value="Unassembled WGS sequence"/>
</dbReference>
<dbReference type="EMBL" id="RBRE01000028">
    <property type="protein sequence ID" value="RMQ48448.1"/>
    <property type="molecule type" value="Genomic_DNA"/>
</dbReference>
<dbReference type="AlphaFoldDB" id="A0A3M4M3I0"/>
<dbReference type="SUPFAM" id="SSF56059">
    <property type="entry name" value="Glutathione synthetase ATP-binding domain-like"/>
    <property type="match status" value="1"/>
</dbReference>
<comment type="pathway">
    <text evidence="11">Sulfur metabolism; glutathione biosynthesis; glutathione from L-cysteine and L-glutamate: step 2/2.</text>
</comment>
<dbReference type="PANTHER" id="PTHR21621">
    <property type="entry name" value="RIBOSOMAL PROTEIN S6 MODIFICATION PROTEIN"/>
    <property type="match status" value="1"/>
</dbReference>
<comment type="cofactor">
    <cofactor evidence="2">
        <name>Mg(2+)</name>
        <dbReference type="ChEBI" id="CHEBI:18420"/>
    </cofactor>
</comment>
<evidence type="ECO:0000313" key="13">
    <source>
        <dbReference type="EMBL" id="RMQ48448.1"/>
    </source>
</evidence>
<keyword evidence="3 11" id="KW-0436">Ligase</keyword>
<evidence type="ECO:0000256" key="6">
    <source>
        <dbReference type="ARBA" id="ARBA00022741"/>
    </source>
</evidence>
<feature type="domain" description="ATP-grasp" evidence="12">
    <location>
        <begin position="205"/>
        <end position="391"/>
    </location>
</feature>
<dbReference type="Pfam" id="PF02955">
    <property type="entry name" value="GSH-S_ATP"/>
    <property type="match status" value="1"/>
</dbReference>
<dbReference type="PROSITE" id="PS50975">
    <property type="entry name" value="ATP_GRASP"/>
    <property type="match status" value="1"/>
</dbReference>
<protein>
    <recommendedName>
        <fullName evidence="11">Glutathione synthetase</fullName>
        <ecNumber evidence="11">6.3.2.3</ecNumber>
    </recommendedName>
    <alternativeName>
        <fullName evidence="11">GSH synthetase</fullName>
        <shortName evidence="11">GSH-S</shortName>
        <shortName evidence="11">GSHase</shortName>
    </alternativeName>
    <alternativeName>
        <fullName evidence="11">Glutathione synthase</fullName>
    </alternativeName>
</protein>
<comment type="cofactor">
    <cofactor evidence="1">
        <name>Mn(2+)</name>
        <dbReference type="ChEBI" id="CHEBI:29035"/>
    </cofactor>
</comment>
<evidence type="ECO:0000256" key="10">
    <source>
        <dbReference type="ARBA" id="ARBA00050650"/>
    </source>
</evidence>
<keyword evidence="9" id="KW-0464">Manganese</keyword>
<evidence type="ECO:0000256" key="3">
    <source>
        <dbReference type="ARBA" id="ARBA00022598"/>
    </source>
</evidence>
<dbReference type="PANTHER" id="PTHR21621:SF4">
    <property type="entry name" value="GLUTATHIONE SYNTHETASE"/>
    <property type="match status" value="1"/>
</dbReference>
<reference evidence="13 14" key="1">
    <citation type="submission" date="2018-08" db="EMBL/GenBank/DDBJ databases">
        <title>Recombination of ecologically and evolutionarily significant loci maintains genetic cohesion in the Pseudomonas syringae species complex.</title>
        <authorList>
            <person name="Dillon M."/>
            <person name="Thakur S."/>
            <person name="Almeida R.N.D."/>
            <person name="Weir B.S."/>
            <person name="Guttman D.S."/>
        </authorList>
    </citation>
    <scope>NUCLEOTIDE SEQUENCE [LARGE SCALE GENOMIC DNA]</scope>
    <source>
        <strain evidence="13 14">ICMP 3353</strain>
    </source>
</reference>
<evidence type="ECO:0000256" key="5">
    <source>
        <dbReference type="ARBA" id="ARBA00022723"/>
    </source>
</evidence>
<dbReference type="Gene3D" id="3.30.470.20">
    <property type="entry name" value="ATP-grasp fold, B domain"/>
    <property type="match status" value="1"/>
</dbReference>
<dbReference type="GO" id="GO:0005524">
    <property type="term" value="F:ATP binding"/>
    <property type="evidence" value="ECO:0007669"/>
    <property type="project" value="UniProtKB-UniRule"/>
</dbReference>
<dbReference type="EC" id="6.3.2.3" evidence="11"/>
<proteinExistence type="inferred from homology"/>
<comment type="catalytic activity">
    <reaction evidence="10 11">
        <text>gamma-L-glutamyl-L-cysteine + glycine + ATP = glutathione + ADP + phosphate + H(+)</text>
        <dbReference type="Rhea" id="RHEA:13557"/>
        <dbReference type="ChEBI" id="CHEBI:15378"/>
        <dbReference type="ChEBI" id="CHEBI:30616"/>
        <dbReference type="ChEBI" id="CHEBI:43474"/>
        <dbReference type="ChEBI" id="CHEBI:57305"/>
        <dbReference type="ChEBI" id="CHEBI:57925"/>
        <dbReference type="ChEBI" id="CHEBI:58173"/>
        <dbReference type="ChEBI" id="CHEBI:456216"/>
        <dbReference type="EC" id="6.3.2.3"/>
    </reaction>
</comment>
<organism evidence="13 14">
    <name type="scientific">Pseudomonas cichorii</name>
    <dbReference type="NCBI Taxonomy" id="36746"/>
    <lineage>
        <taxon>Bacteria</taxon>
        <taxon>Pseudomonadati</taxon>
        <taxon>Pseudomonadota</taxon>
        <taxon>Gammaproteobacteria</taxon>
        <taxon>Pseudomonadales</taxon>
        <taxon>Pseudomonadaceae</taxon>
        <taxon>Pseudomonas</taxon>
    </lineage>
</organism>
<dbReference type="FunFam" id="3.30.1490.20:FF:000009">
    <property type="entry name" value="Glutathione synthetase"/>
    <property type="match status" value="1"/>
</dbReference>
<evidence type="ECO:0000256" key="1">
    <source>
        <dbReference type="ARBA" id="ARBA00001936"/>
    </source>
</evidence>
<dbReference type="Gene3D" id="3.30.1490.20">
    <property type="entry name" value="ATP-grasp fold, A domain"/>
    <property type="match status" value="1"/>
</dbReference>
<evidence type="ECO:0000256" key="9">
    <source>
        <dbReference type="ARBA" id="ARBA00023211"/>
    </source>
</evidence>
<dbReference type="FunFam" id="3.30.470.20:FF:000010">
    <property type="entry name" value="Glutathione synthetase"/>
    <property type="match status" value="1"/>
</dbReference>
<dbReference type="NCBIfam" id="TIGR01380">
    <property type="entry name" value="glut_syn"/>
    <property type="match status" value="1"/>
</dbReference>
<dbReference type="InterPro" id="IPR006284">
    <property type="entry name" value="Glut_synth_pro"/>
</dbReference>
<gene>
    <name evidence="11" type="primary">gshB</name>
    <name evidence="13" type="ORF">ALQ04_05108</name>
</gene>
<dbReference type="GO" id="GO:0004363">
    <property type="term" value="F:glutathione synthase activity"/>
    <property type="evidence" value="ECO:0007669"/>
    <property type="project" value="UniProtKB-UniRule"/>
</dbReference>
<dbReference type="UniPathway" id="UPA00142">
    <property type="reaction ID" value="UER00210"/>
</dbReference>
<dbReference type="GO" id="GO:0005737">
    <property type="term" value="C:cytoplasm"/>
    <property type="evidence" value="ECO:0007669"/>
    <property type="project" value="TreeGrafter"/>
</dbReference>
<evidence type="ECO:0000256" key="2">
    <source>
        <dbReference type="ARBA" id="ARBA00001946"/>
    </source>
</evidence>
<evidence type="ECO:0000313" key="14">
    <source>
        <dbReference type="Proteomes" id="UP000277236"/>
    </source>
</evidence>
<keyword evidence="8" id="KW-0460">Magnesium</keyword>
<evidence type="ECO:0000256" key="11">
    <source>
        <dbReference type="HAMAP-Rule" id="MF_00162"/>
    </source>
</evidence>
<dbReference type="FunFam" id="3.40.50.20:FF:000009">
    <property type="entry name" value="Glutathione synthetase"/>
    <property type="match status" value="1"/>
</dbReference>
<dbReference type="Gene3D" id="3.40.50.20">
    <property type="match status" value="1"/>
</dbReference>
<name>A0A3M4M3I0_PSECI</name>
<dbReference type="NCBIfam" id="NF003573">
    <property type="entry name" value="PRK05246.1"/>
    <property type="match status" value="1"/>
</dbReference>
<dbReference type="InterPro" id="IPR011761">
    <property type="entry name" value="ATP-grasp"/>
</dbReference>
<accession>A0A3M4M3I0</accession>